<proteinExistence type="predicted"/>
<dbReference type="EMBL" id="JAUIZM010000008">
    <property type="protein sequence ID" value="KAK1371806.1"/>
    <property type="molecule type" value="Genomic_DNA"/>
</dbReference>
<evidence type="ECO:0000313" key="2">
    <source>
        <dbReference type="EMBL" id="KAK1371806.1"/>
    </source>
</evidence>
<sequence length="419" mass="48850">MRSSKHKKMPSYNFPEDVFAEILKRLPVKYVLRCGSVQKSWYNLIKTPIFITLHTNHHKLLATRDSNNHPKYLFFLNMRDHLLTVRFDDVQCQEYGTLKYPLDLPNHAWYALANGLVCVSSMFVDGDSRYYFNQHRNVLSHGPVPVSSLFNRTLHYDPSIHLWNPLVGKFRTLPDSPCMSFTSRETRCKGLAFGFLPEVNDYVVVHIVKPWSTYRSEADSHSVMIGVYSLNTNSWKKICQDNVFIHRISSNDAVFVNGAAFWTGTRSLERYEPIVMCFDTKTDILREIRFPDWVEFWHSFPVRPFGQSIAFFSEGGDRNYLNMWVLKDDDPINEFYWENKMRGTLSENVRGKVLGVRNNGEPILSKFSNLISYNLDKSKEYDFADSCDHRTPFSYYDEGCKPPLVITPFVETLVFLDIN</sequence>
<evidence type="ECO:0000259" key="1">
    <source>
        <dbReference type="SMART" id="SM00256"/>
    </source>
</evidence>
<feature type="domain" description="F-box" evidence="1">
    <location>
        <begin position="14"/>
        <end position="53"/>
    </location>
</feature>
<reference evidence="2" key="2">
    <citation type="submission" date="2023-05" db="EMBL/GenBank/DDBJ databases">
        <authorList>
            <person name="Schelkunov M.I."/>
        </authorList>
    </citation>
    <scope>NUCLEOTIDE SEQUENCE</scope>
    <source>
        <strain evidence="2">Hsosn_3</strain>
        <tissue evidence="2">Leaf</tissue>
    </source>
</reference>
<dbReference type="InterPro" id="IPR036047">
    <property type="entry name" value="F-box-like_dom_sf"/>
</dbReference>
<organism evidence="2 3">
    <name type="scientific">Heracleum sosnowskyi</name>
    <dbReference type="NCBI Taxonomy" id="360622"/>
    <lineage>
        <taxon>Eukaryota</taxon>
        <taxon>Viridiplantae</taxon>
        <taxon>Streptophyta</taxon>
        <taxon>Embryophyta</taxon>
        <taxon>Tracheophyta</taxon>
        <taxon>Spermatophyta</taxon>
        <taxon>Magnoliopsida</taxon>
        <taxon>eudicotyledons</taxon>
        <taxon>Gunneridae</taxon>
        <taxon>Pentapetalae</taxon>
        <taxon>asterids</taxon>
        <taxon>campanulids</taxon>
        <taxon>Apiales</taxon>
        <taxon>Apiaceae</taxon>
        <taxon>Apioideae</taxon>
        <taxon>apioid superclade</taxon>
        <taxon>Tordylieae</taxon>
        <taxon>Tordyliinae</taxon>
        <taxon>Heracleum</taxon>
    </lineage>
</organism>
<comment type="caution">
    <text evidence="2">The sequence shown here is derived from an EMBL/GenBank/DDBJ whole genome shotgun (WGS) entry which is preliminary data.</text>
</comment>
<dbReference type="SUPFAM" id="SSF81383">
    <property type="entry name" value="F-box domain"/>
    <property type="match status" value="1"/>
</dbReference>
<dbReference type="InterPro" id="IPR001810">
    <property type="entry name" value="F-box_dom"/>
</dbReference>
<reference evidence="2" key="1">
    <citation type="submission" date="2023-02" db="EMBL/GenBank/DDBJ databases">
        <title>Genome of toxic invasive species Heracleum sosnowskyi carries increased number of genes despite the absence of recent whole-genome duplications.</title>
        <authorList>
            <person name="Schelkunov M."/>
            <person name="Shtratnikova V."/>
            <person name="Makarenko M."/>
            <person name="Klepikova A."/>
            <person name="Omelchenko D."/>
            <person name="Novikova G."/>
            <person name="Obukhova E."/>
            <person name="Bogdanov V."/>
            <person name="Penin A."/>
            <person name="Logacheva M."/>
        </authorList>
    </citation>
    <scope>NUCLEOTIDE SEQUENCE</scope>
    <source>
        <strain evidence="2">Hsosn_3</strain>
        <tissue evidence="2">Leaf</tissue>
    </source>
</reference>
<dbReference type="Pfam" id="PF08268">
    <property type="entry name" value="FBA_3"/>
    <property type="match status" value="1"/>
</dbReference>
<dbReference type="NCBIfam" id="TIGR01640">
    <property type="entry name" value="F_box_assoc_1"/>
    <property type="match status" value="1"/>
</dbReference>
<dbReference type="AlphaFoldDB" id="A0AAD8MFT1"/>
<dbReference type="Proteomes" id="UP001237642">
    <property type="component" value="Unassembled WGS sequence"/>
</dbReference>
<dbReference type="InterPro" id="IPR017451">
    <property type="entry name" value="F-box-assoc_interact_dom"/>
</dbReference>
<gene>
    <name evidence="2" type="ORF">POM88_037898</name>
</gene>
<dbReference type="Pfam" id="PF00646">
    <property type="entry name" value="F-box"/>
    <property type="match status" value="1"/>
</dbReference>
<name>A0AAD8MFT1_9APIA</name>
<accession>A0AAD8MFT1</accession>
<dbReference type="PANTHER" id="PTHR31672">
    <property type="entry name" value="BNACNNG10540D PROTEIN"/>
    <property type="match status" value="1"/>
</dbReference>
<dbReference type="InterPro" id="IPR013187">
    <property type="entry name" value="F-box-assoc_dom_typ3"/>
</dbReference>
<protein>
    <submittedName>
        <fullName evidence="2">F-box domain-containing protein</fullName>
    </submittedName>
</protein>
<dbReference type="SMART" id="SM00256">
    <property type="entry name" value="FBOX"/>
    <property type="match status" value="1"/>
</dbReference>
<dbReference type="Gene3D" id="1.20.1280.50">
    <property type="match status" value="1"/>
</dbReference>
<evidence type="ECO:0000313" key="3">
    <source>
        <dbReference type="Proteomes" id="UP001237642"/>
    </source>
</evidence>
<dbReference type="PANTHER" id="PTHR31672:SF13">
    <property type="entry name" value="F-BOX PROTEIN CPR30-LIKE"/>
    <property type="match status" value="1"/>
</dbReference>
<dbReference type="InterPro" id="IPR050796">
    <property type="entry name" value="SCF_F-box_component"/>
</dbReference>
<keyword evidence="3" id="KW-1185">Reference proteome</keyword>